<protein>
    <submittedName>
        <fullName evidence="2">Uncharacterized protein</fullName>
    </submittedName>
</protein>
<dbReference type="PANTHER" id="PTHR42085">
    <property type="entry name" value="F-BOX DOMAIN-CONTAINING PROTEIN"/>
    <property type="match status" value="1"/>
</dbReference>
<dbReference type="RefSeq" id="XP_064653873.1">
    <property type="nucleotide sequence ID" value="XM_064807969.1"/>
</dbReference>
<evidence type="ECO:0000313" key="3">
    <source>
        <dbReference type="Proteomes" id="UP001337655"/>
    </source>
</evidence>
<feature type="compositionally biased region" description="Acidic residues" evidence="1">
    <location>
        <begin position="35"/>
        <end position="47"/>
    </location>
</feature>
<keyword evidence="3" id="KW-1185">Reference proteome</keyword>
<organism evidence="2 3">
    <name type="scientific">Saxophila tyrrhenica</name>
    <dbReference type="NCBI Taxonomy" id="1690608"/>
    <lineage>
        <taxon>Eukaryota</taxon>
        <taxon>Fungi</taxon>
        <taxon>Dikarya</taxon>
        <taxon>Ascomycota</taxon>
        <taxon>Pezizomycotina</taxon>
        <taxon>Dothideomycetes</taxon>
        <taxon>Dothideomycetidae</taxon>
        <taxon>Mycosphaerellales</taxon>
        <taxon>Extremaceae</taxon>
        <taxon>Saxophila</taxon>
    </lineage>
</organism>
<dbReference type="Proteomes" id="UP001337655">
    <property type="component" value="Unassembled WGS sequence"/>
</dbReference>
<name>A0AAV9NX51_9PEZI</name>
<dbReference type="PANTHER" id="PTHR42085:SF2">
    <property type="entry name" value="F-BOX DOMAIN-CONTAINING PROTEIN"/>
    <property type="match status" value="1"/>
</dbReference>
<reference evidence="2 3" key="1">
    <citation type="submission" date="2023-08" db="EMBL/GenBank/DDBJ databases">
        <title>Black Yeasts Isolated from many extreme environments.</title>
        <authorList>
            <person name="Coleine C."/>
            <person name="Stajich J.E."/>
            <person name="Selbmann L."/>
        </authorList>
    </citation>
    <scope>NUCLEOTIDE SEQUENCE [LARGE SCALE GENOMIC DNA]</scope>
    <source>
        <strain evidence="2 3">CCFEE 5935</strain>
    </source>
</reference>
<dbReference type="AlphaFoldDB" id="A0AAV9NX51"/>
<dbReference type="InterPro" id="IPR038883">
    <property type="entry name" value="AN11006-like"/>
</dbReference>
<evidence type="ECO:0000256" key="1">
    <source>
        <dbReference type="SAM" id="MobiDB-lite"/>
    </source>
</evidence>
<accession>A0AAV9NX51</accession>
<dbReference type="GeneID" id="89932077"/>
<dbReference type="EMBL" id="JAVRRT010000026">
    <property type="protein sequence ID" value="KAK5163379.1"/>
    <property type="molecule type" value="Genomic_DNA"/>
</dbReference>
<feature type="compositionally biased region" description="Acidic residues" evidence="1">
    <location>
        <begin position="465"/>
        <end position="479"/>
    </location>
</feature>
<comment type="caution">
    <text evidence="2">The sequence shown here is derived from an EMBL/GenBank/DDBJ whole genome shotgun (WGS) entry which is preliminary data.</text>
</comment>
<feature type="region of interest" description="Disordered" evidence="1">
    <location>
        <begin position="465"/>
        <end position="540"/>
    </location>
</feature>
<gene>
    <name evidence="2" type="ORF">LTR77_010752</name>
</gene>
<proteinExistence type="predicted"/>
<evidence type="ECO:0000313" key="2">
    <source>
        <dbReference type="EMBL" id="KAK5163379.1"/>
    </source>
</evidence>
<feature type="region of interest" description="Disordered" evidence="1">
    <location>
        <begin position="1"/>
        <end position="59"/>
    </location>
</feature>
<sequence>MAATTANQTTANVTTDNNATGPAQAAETAAASQPSDDDSDVSMDDSDMSDRSDFTDDLWVPPESSYLSGEILRASPTGVIYDLCTAAELKKFVNDRRLQDPYPQGVTLKYFYLRELEKADESLSFRFMDLPAEMRLLTYRQLLVHHNNGQGPVGHLHPQILRTCKMVHAEAKEVLYDDNTFCAFFSVCQGGDVTHRLARVHGESMVGHCGHMKYYRIPRAIEDYPELFRRIARLKITLDYECYDESENGDEYDPALLNYPLWGLASFLMDGHRLKRLHLELILPDGLTDQDYETTLFPLRRLSNIKTLTVTDNVPSRIVQKLKSDLRSSEPAFNSLRHWKLLDDEANAQMELFTSVHPGYEEDYGEDFLSASMEDLSFQSTVPYMWKQKCFNSRLEERFIAQLSMLREALQGLQAVEIKKLIEAVLEKRAALKAYNEVSDDGRLAEAMSCAKDSNLFGKAVLNEEGDEWSDDEEPDEEPTVEKPAVSGPSDKPPSTAEEGDPQGTNKPGAEVTPHPTLTSSQIDAIFDEWVPPRSPSPEL</sequence>
<feature type="compositionally biased region" description="Low complexity" evidence="1">
    <location>
        <begin position="1"/>
        <end position="34"/>
    </location>
</feature>